<dbReference type="InterPro" id="IPR000742">
    <property type="entry name" value="EGF"/>
</dbReference>
<evidence type="ECO:0000313" key="7">
    <source>
        <dbReference type="EMBL" id="CAF0733292.1"/>
    </source>
</evidence>
<dbReference type="CDD" id="cd00112">
    <property type="entry name" value="LDLa"/>
    <property type="match status" value="1"/>
</dbReference>
<keyword evidence="5" id="KW-0472">Membrane</keyword>
<keyword evidence="3" id="KW-0245">EGF-like domain</keyword>
<feature type="disulfide bond" evidence="3">
    <location>
        <begin position="451"/>
        <end position="460"/>
    </location>
</feature>
<dbReference type="PROSITE" id="PS01186">
    <property type="entry name" value="EGF_2"/>
    <property type="match status" value="2"/>
</dbReference>
<feature type="transmembrane region" description="Helical" evidence="5">
    <location>
        <begin position="731"/>
        <end position="750"/>
    </location>
</feature>
<dbReference type="InterPro" id="IPR002172">
    <property type="entry name" value="LDrepeatLR_classA_rpt"/>
</dbReference>
<evidence type="ECO:0000313" key="8">
    <source>
        <dbReference type="EMBL" id="CAF3974868.1"/>
    </source>
</evidence>
<accession>A0A819M7J2</accession>
<dbReference type="InterPro" id="IPR050969">
    <property type="entry name" value="Dev_Signal_Modulators"/>
</dbReference>
<keyword evidence="5" id="KW-0812">Transmembrane</keyword>
<feature type="domain" description="EGF-like" evidence="6">
    <location>
        <begin position="415"/>
        <end position="461"/>
    </location>
</feature>
<feature type="transmembrane region" description="Helical" evidence="5">
    <location>
        <begin position="707"/>
        <end position="725"/>
    </location>
</feature>
<evidence type="ECO:0000256" key="2">
    <source>
        <dbReference type="ARBA" id="ARBA00023157"/>
    </source>
</evidence>
<dbReference type="GO" id="GO:0009986">
    <property type="term" value="C:cell surface"/>
    <property type="evidence" value="ECO:0007669"/>
    <property type="project" value="TreeGrafter"/>
</dbReference>
<evidence type="ECO:0000256" key="3">
    <source>
        <dbReference type="PROSITE-ProRule" id="PRU00076"/>
    </source>
</evidence>
<dbReference type="PANTHER" id="PTHR14949">
    <property type="entry name" value="EGF-LIKE-DOMAIN, MULTIPLE 7, 8"/>
    <property type="match status" value="1"/>
</dbReference>
<dbReference type="GO" id="GO:0005102">
    <property type="term" value="F:signaling receptor binding"/>
    <property type="evidence" value="ECO:0007669"/>
    <property type="project" value="TreeGrafter"/>
</dbReference>
<dbReference type="Proteomes" id="UP000663844">
    <property type="component" value="Unassembled WGS sequence"/>
</dbReference>
<comment type="caution">
    <text evidence="3">Lacks conserved residue(s) required for the propagation of feature annotation.</text>
</comment>
<evidence type="ECO:0000256" key="4">
    <source>
        <dbReference type="PROSITE-ProRule" id="PRU00124"/>
    </source>
</evidence>
<dbReference type="PROSITE" id="PS50068">
    <property type="entry name" value="LDLRA_2"/>
    <property type="match status" value="1"/>
</dbReference>
<dbReference type="Pfam" id="PF00057">
    <property type="entry name" value="Ldl_recept_a"/>
    <property type="match status" value="1"/>
</dbReference>
<protein>
    <recommendedName>
        <fullName evidence="6">EGF-like domain-containing protein</fullName>
    </recommendedName>
</protein>
<gene>
    <name evidence="7" type="ORF">JYZ213_LOCUS1368</name>
    <name evidence="8" type="ORF">OXD698_LOCUS28039</name>
</gene>
<organism evidence="8 9">
    <name type="scientific">Adineta steineri</name>
    <dbReference type="NCBI Taxonomy" id="433720"/>
    <lineage>
        <taxon>Eukaryota</taxon>
        <taxon>Metazoa</taxon>
        <taxon>Spiralia</taxon>
        <taxon>Gnathifera</taxon>
        <taxon>Rotifera</taxon>
        <taxon>Eurotatoria</taxon>
        <taxon>Bdelloidea</taxon>
        <taxon>Adinetida</taxon>
        <taxon>Adinetidae</taxon>
        <taxon>Adineta</taxon>
    </lineage>
</organism>
<dbReference type="SMART" id="SM00192">
    <property type="entry name" value="LDLa"/>
    <property type="match status" value="2"/>
</dbReference>
<dbReference type="GO" id="GO:0005576">
    <property type="term" value="C:extracellular region"/>
    <property type="evidence" value="ECO:0007669"/>
    <property type="project" value="TreeGrafter"/>
</dbReference>
<dbReference type="InterPro" id="IPR036055">
    <property type="entry name" value="LDL_receptor-like_sf"/>
</dbReference>
<dbReference type="Proteomes" id="UP000663845">
    <property type="component" value="Unassembled WGS sequence"/>
</dbReference>
<feature type="disulfide bond" evidence="4">
    <location>
        <begin position="97"/>
        <end position="109"/>
    </location>
</feature>
<dbReference type="Pfam" id="PF00008">
    <property type="entry name" value="EGF"/>
    <property type="match status" value="1"/>
</dbReference>
<dbReference type="PROSITE" id="PS00022">
    <property type="entry name" value="EGF_1"/>
    <property type="match status" value="3"/>
</dbReference>
<dbReference type="SMART" id="SM00181">
    <property type="entry name" value="EGF"/>
    <property type="match status" value="3"/>
</dbReference>
<dbReference type="EMBL" id="CAJOAZ010002971">
    <property type="protein sequence ID" value="CAF3974868.1"/>
    <property type="molecule type" value="Genomic_DNA"/>
</dbReference>
<dbReference type="SUPFAM" id="SSF57196">
    <property type="entry name" value="EGF/Laminin"/>
    <property type="match status" value="1"/>
</dbReference>
<comment type="caution">
    <text evidence="8">The sequence shown here is derived from an EMBL/GenBank/DDBJ whole genome shotgun (WGS) entry which is preliminary data.</text>
</comment>
<reference evidence="8" key="1">
    <citation type="submission" date="2021-02" db="EMBL/GenBank/DDBJ databases">
        <authorList>
            <person name="Nowell W R."/>
        </authorList>
    </citation>
    <scope>NUCLEOTIDE SEQUENCE</scope>
</reference>
<dbReference type="PROSITE" id="PS50026">
    <property type="entry name" value="EGF_3"/>
    <property type="match status" value="1"/>
</dbReference>
<evidence type="ECO:0000259" key="6">
    <source>
        <dbReference type="PROSITE" id="PS50026"/>
    </source>
</evidence>
<feature type="transmembrane region" description="Helical" evidence="5">
    <location>
        <begin position="670"/>
        <end position="695"/>
    </location>
</feature>
<dbReference type="AlphaFoldDB" id="A0A819M7J2"/>
<evidence type="ECO:0000313" key="9">
    <source>
        <dbReference type="Proteomes" id="UP000663844"/>
    </source>
</evidence>
<dbReference type="SUPFAM" id="SSF57424">
    <property type="entry name" value="LDL receptor-like module"/>
    <property type="match status" value="1"/>
</dbReference>
<dbReference type="EMBL" id="CAJNOG010000006">
    <property type="protein sequence ID" value="CAF0733292.1"/>
    <property type="molecule type" value="Genomic_DNA"/>
</dbReference>
<keyword evidence="5" id="KW-1133">Transmembrane helix</keyword>
<name>A0A819M7J2_9BILA</name>
<keyword evidence="1" id="KW-0732">Signal</keyword>
<evidence type="ECO:0000256" key="1">
    <source>
        <dbReference type="ARBA" id="ARBA00022729"/>
    </source>
</evidence>
<proteinExistence type="predicted"/>
<evidence type="ECO:0000256" key="5">
    <source>
        <dbReference type="SAM" id="Phobius"/>
    </source>
</evidence>
<dbReference type="PANTHER" id="PTHR14949:SF54">
    <property type="entry name" value="VWFD DOMAIN-CONTAINING PROTEIN"/>
    <property type="match status" value="1"/>
</dbReference>
<keyword evidence="2 3" id="KW-1015">Disulfide bond</keyword>
<dbReference type="Gene3D" id="2.10.25.10">
    <property type="entry name" value="Laminin"/>
    <property type="match status" value="1"/>
</dbReference>
<sequence>MATEIFYNCSIPRFGSMCQYEFVYYNSNHSYLYEIIDDFYRNYEYNSSNFTCYTHLQCNRSPTPTCLDWSEICDGKIDCSNGGFDEEYCWQLEVNECKDKEYRCANGQCIPDSFYQDDYNNPDCLDGSDEHRNDVNRRYTCKTNQPTFQCEDISCTHTVTLTSSCVEQRTKLLIDALYSIKDNSISDKCWLIFKCITRMPNPNVPVCDNLHEDEMSNTIIEQICPYMVFIPAVPVLFNDIYFAYTKYDLQSLSEGRIRFPYICYNTSRYDEFFINHSKIVFNNKICYRSKDSSSITVAKIPVWADDYLIPTYRALKKYHLIFNYTSTICNRSTMYQCINSSKCIAICIHGKCMKYYNNAENITFCQCYPGWSGRYCTIKHTSMCSSDSLCIGMTANHRSLCICPIHKFGPRCLLINTICSPDNNSTCKNNGQCVPIDEYIITSKQKYICICSKGFSGDRCEIIDSKIIVSFGTDIILPQSIFIHLIEVIKNNHPRRTTTFKSILTYQNSVIIHWSKPFHLIFIELPIKNYYLTTVQTNYHRSTTIVKTINSSDRCAHIHEIFNKTVVNLHHLRRIKLYHLPCQRHGQQRVANCFEFNHHMTFNCQGQSMCENGAQCFQDSPDCPQRSICICPSCFYGTKCQFSTNRFDLSLDTILGYHILPRINIIHQPLIVQISIALTIIFMIAGLFNGILAMITFKNKRVRDVGCSLYILGSSMTTLFTMIMFGLKFWILILAQMALISILTSFGYFLL</sequence>
<dbReference type="Gene3D" id="4.10.400.10">
    <property type="entry name" value="Low-density Lipoprotein Receptor"/>
    <property type="match status" value="1"/>
</dbReference>